<feature type="repeat" description="WD" evidence="6">
    <location>
        <begin position="260"/>
        <end position="301"/>
    </location>
</feature>
<keyword evidence="10" id="KW-1185">Reference proteome</keyword>
<evidence type="ECO:0000256" key="5">
    <source>
        <dbReference type="ARBA" id="ARBA00065067"/>
    </source>
</evidence>
<keyword evidence="4" id="KW-0677">Repeat</keyword>
<evidence type="ECO:0000256" key="1">
    <source>
        <dbReference type="ARBA" id="ARBA00004496"/>
    </source>
</evidence>
<dbReference type="PANTHER" id="PTHR22838:SF0">
    <property type="entry name" value="WD REPEAT-CONTAINING PROTEIN 26"/>
    <property type="match status" value="1"/>
</dbReference>
<feature type="repeat" description="WD" evidence="6">
    <location>
        <begin position="305"/>
        <end position="346"/>
    </location>
</feature>
<feature type="compositionally biased region" description="Low complexity" evidence="7">
    <location>
        <begin position="560"/>
        <end position="581"/>
    </location>
</feature>
<dbReference type="InterPro" id="IPR036322">
    <property type="entry name" value="WD40_repeat_dom_sf"/>
</dbReference>
<gene>
    <name evidence="9" type="ORF">CEURO_LOCUS10954</name>
</gene>
<dbReference type="SMART" id="SM00320">
    <property type="entry name" value="WD40"/>
    <property type="match status" value="7"/>
</dbReference>
<proteinExistence type="predicted"/>
<comment type="subcellular location">
    <subcellularLocation>
        <location evidence="1">Cytoplasm</location>
    </subcellularLocation>
</comment>
<dbReference type="PROSITE" id="PS50897">
    <property type="entry name" value="CTLH"/>
    <property type="match status" value="1"/>
</dbReference>
<dbReference type="InterPro" id="IPR019775">
    <property type="entry name" value="WD40_repeat_CS"/>
</dbReference>
<dbReference type="PROSITE" id="PS50294">
    <property type="entry name" value="WD_REPEATS_REGION"/>
    <property type="match status" value="3"/>
</dbReference>
<dbReference type="FunFam" id="2.130.10.10:FF:000087">
    <property type="entry name" value="WD repeat-containing protein 26 homolog"/>
    <property type="match status" value="1"/>
</dbReference>
<feature type="repeat" description="WD" evidence="6">
    <location>
        <begin position="517"/>
        <end position="559"/>
    </location>
</feature>
<dbReference type="InterPro" id="IPR001680">
    <property type="entry name" value="WD40_rpt"/>
</dbReference>
<dbReference type="InterPro" id="IPR015943">
    <property type="entry name" value="WD40/YVTN_repeat-like_dom_sf"/>
</dbReference>
<organism evidence="9 10">
    <name type="scientific">Cuscuta europaea</name>
    <name type="common">European dodder</name>
    <dbReference type="NCBI Taxonomy" id="41803"/>
    <lineage>
        <taxon>Eukaryota</taxon>
        <taxon>Viridiplantae</taxon>
        <taxon>Streptophyta</taxon>
        <taxon>Embryophyta</taxon>
        <taxon>Tracheophyta</taxon>
        <taxon>Spermatophyta</taxon>
        <taxon>Magnoliopsida</taxon>
        <taxon>eudicotyledons</taxon>
        <taxon>Gunneridae</taxon>
        <taxon>Pentapetalae</taxon>
        <taxon>asterids</taxon>
        <taxon>lamiids</taxon>
        <taxon>Solanales</taxon>
        <taxon>Convolvulaceae</taxon>
        <taxon>Cuscuteae</taxon>
        <taxon>Cuscuta</taxon>
        <taxon>Cuscuta subgen. Cuscuta</taxon>
    </lineage>
</organism>
<comment type="subunit">
    <text evidence="5">Interacts with RANBPM.</text>
</comment>
<feature type="domain" description="CTLH" evidence="8">
    <location>
        <begin position="92"/>
        <end position="144"/>
    </location>
</feature>
<dbReference type="PANTHER" id="PTHR22838">
    <property type="entry name" value="WD REPEAT PROTEIN 26-RELATED"/>
    <property type="match status" value="1"/>
</dbReference>
<evidence type="ECO:0000256" key="2">
    <source>
        <dbReference type="ARBA" id="ARBA00022490"/>
    </source>
</evidence>
<dbReference type="CDD" id="cd00200">
    <property type="entry name" value="WD40"/>
    <property type="match status" value="1"/>
</dbReference>
<feature type="region of interest" description="Disordered" evidence="7">
    <location>
        <begin position="558"/>
        <end position="593"/>
    </location>
</feature>
<accession>A0A9P1E9Z1</accession>
<evidence type="ECO:0000256" key="3">
    <source>
        <dbReference type="ARBA" id="ARBA00022574"/>
    </source>
</evidence>
<protein>
    <recommendedName>
        <fullName evidence="8">CTLH domain-containing protein</fullName>
    </recommendedName>
</protein>
<evidence type="ECO:0000256" key="7">
    <source>
        <dbReference type="SAM" id="MobiDB-lite"/>
    </source>
</evidence>
<dbReference type="EMBL" id="CAMAPE010000020">
    <property type="protein sequence ID" value="CAH9089551.1"/>
    <property type="molecule type" value="Genomic_DNA"/>
</dbReference>
<evidence type="ECO:0000256" key="6">
    <source>
        <dbReference type="PROSITE-ProRule" id="PRU00221"/>
    </source>
</evidence>
<dbReference type="AlphaFoldDB" id="A0A9P1E9Z1"/>
<name>A0A9P1E9Z1_CUSEU</name>
<dbReference type="Proteomes" id="UP001152484">
    <property type="component" value="Unassembled WGS sequence"/>
</dbReference>
<evidence type="ECO:0000313" key="10">
    <source>
        <dbReference type="Proteomes" id="UP001152484"/>
    </source>
</evidence>
<feature type="compositionally biased region" description="Polar residues" evidence="7">
    <location>
        <begin position="582"/>
        <end position="593"/>
    </location>
</feature>
<keyword evidence="2" id="KW-0963">Cytoplasm</keyword>
<dbReference type="InterPro" id="IPR051350">
    <property type="entry name" value="WD_repeat-ST_regulator"/>
</dbReference>
<dbReference type="GO" id="GO:0005737">
    <property type="term" value="C:cytoplasm"/>
    <property type="evidence" value="ECO:0007669"/>
    <property type="project" value="UniProtKB-SubCell"/>
</dbReference>
<dbReference type="OrthoDB" id="972532at2759"/>
<sequence length="593" mass="66216">MGGVEDEEPPSKRVKVQSGKLGDHLNEMSLREPKNCSHEHQVEDEVVGSKGVVKKVEFVRIIAEALYSLGYKKTAEQLEEESEIQLQSEVVNLFIQQILDGKWDESVATLPRIGLMDENVIKFVSFLIFEQKLFEFLDGDNVMGALKTLRMDIAPLCIKIDRVRELSSCITSSSPKSLDGMSSPSTVRVKPRSKLLEELQRLFPPAVMIPQKRLVHLVEQALDLQVEGCRFHNSLVGEMSLLTDHQCGRDQIPSQTLQILQEHSGEVWFLQFSYDGKYLASSSVDCSVIIWEVKQDCQVSLKHRLNGHQQPVCCVSWNPDNSQILTCGVEEAVRRWDVASGVCVHVYEKAGLGLISCGWASDGNSIVTGVSDKSIAMWGLDGKELECWKGQRTIRISDIGITSDGKQIVSVCKENEIVMFGWESKDERFLVEDQFITSFVLSRDNKNILVSLFNQEIHLWDIDGNMKCVAKYKGHKRTRFVVRSCFGGLNQAFIASGSEDSQVYIWHRGSGELVGTLGGHSGTVNCVSWNPVNPHMLASASDDHTIRVWGLNQVNMMKRSSNNNNEDSNDNNNASNGSVSNGIQYCNGETSTH</sequence>
<evidence type="ECO:0000259" key="8">
    <source>
        <dbReference type="PROSITE" id="PS50897"/>
    </source>
</evidence>
<dbReference type="SMART" id="SM00667">
    <property type="entry name" value="LisH"/>
    <property type="match status" value="1"/>
</dbReference>
<dbReference type="PROSITE" id="PS00678">
    <property type="entry name" value="WD_REPEATS_1"/>
    <property type="match status" value="1"/>
</dbReference>
<dbReference type="Gene3D" id="2.130.10.10">
    <property type="entry name" value="YVTN repeat-like/Quinoprotein amine dehydrogenase"/>
    <property type="match status" value="2"/>
</dbReference>
<evidence type="ECO:0000313" key="9">
    <source>
        <dbReference type="EMBL" id="CAH9089551.1"/>
    </source>
</evidence>
<reference evidence="9" key="1">
    <citation type="submission" date="2022-07" db="EMBL/GenBank/DDBJ databases">
        <authorList>
            <person name="Macas J."/>
            <person name="Novak P."/>
            <person name="Neumann P."/>
        </authorList>
    </citation>
    <scope>NUCLEOTIDE SEQUENCE</scope>
</reference>
<dbReference type="PROSITE" id="PS50896">
    <property type="entry name" value="LISH"/>
    <property type="match status" value="1"/>
</dbReference>
<dbReference type="Pfam" id="PF23627">
    <property type="entry name" value="LisH_WDR26"/>
    <property type="match status" value="1"/>
</dbReference>
<comment type="caution">
    <text evidence="9">The sequence shown here is derived from an EMBL/GenBank/DDBJ whole genome shotgun (WGS) entry which is preliminary data.</text>
</comment>
<dbReference type="PROSITE" id="PS50082">
    <property type="entry name" value="WD_REPEATS_2"/>
    <property type="match status" value="3"/>
</dbReference>
<dbReference type="SUPFAM" id="SSF50978">
    <property type="entry name" value="WD40 repeat-like"/>
    <property type="match status" value="1"/>
</dbReference>
<dbReference type="Pfam" id="PF00400">
    <property type="entry name" value="WD40"/>
    <property type="match status" value="5"/>
</dbReference>
<keyword evidence="3 6" id="KW-0853">WD repeat</keyword>
<dbReference type="InterPro" id="IPR006595">
    <property type="entry name" value="CTLH_C"/>
</dbReference>
<dbReference type="InterPro" id="IPR006594">
    <property type="entry name" value="LisH"/>
</dbReference>
<evidence type="ECO:0000256" key="4">
    <source>
        <dbReference type="ARBA" id="ARBA00022737"/>
    </source>
</evidence>